<dbReference type="AlphaFoldDB" id="A0A9D1XAQ8"/>
<organism evidence="11 12">
    <name type="scientific">Candidatus Fusicatenibacter merdavium</name>
    <dbReference type="NCBI Taxonomy" id="2838600"/>
    <lineage>
        <taxon>Bacteria</taxon>
        <taxon>Bacillati</taxon>
        <taxon>Bacillota</taxon>
        <taxon>Clostridia</taxon>
        <taxon>Lachnospirales</taxon>
        <taxon>Lachnospiraceae</taxon>
        <taxon>Fusicatenibacter</taxon>
    </lineage>
</organism>
<evidence type="ECO:0000256" key="5">
    <source>
        <dbReference type="ARBA" id="ARBA00022840"/>
    </source>
</evidence>
<dbReference type="InterPro" id="IPR024165">
    <property type="entry name" value="Kan/Strep_kinase"/>
</dbReference>
<accession>A0A9D1XAQ8</accession>
<dbReference type="Pfam" id="PF01636">
    <property type="entry name" value="APH"/>
    <property type="match status" value="1"/>
</dbReference>
<evidence type="ECO:0000313" key="11">
    <source>
        <dbReference type="EMBL" id="HIX76073.1"/>
    </source>
</evidence>
<evidence type="ECO:0000313" key="12">
    <source>
        <dbReference type="Proteomes" id="UP000886890"/>
    </source>
</evidence>
<dbReference type="InterPro" id="IPR011009">
    <property type="entry name" value="Kinase-like_dom_sf"/>
</dbReference>
<keyword evidence="3 7" id="KW-0547">Nucleotide-binding</keyword>
<proteinExistence type="inferred from homology"/>
<evidence type="ECO:0000256" key="8">
    <source>
        <dbReference type="PIRSR" id="PIRSR000706-1"/>
    </source>
</evidence>
<dbReference type="EMBL" id="DXEK01000007">
    <property type="protein sequence ID" value="HIX76073.1"/>
    <property type="molecule type" value="Genomic_DNA"/>
</dbReference>
<dbReference type="GO" id="GO:0016773">
    <property type="term" value="F:phosphotransferase activity, alcohol group as acceptor"/>
    <property type="evidence" value="ECO:0007669"/>
    <property type="project" value="InterPro"/>
</dbReference>
<dbReference type="Gene3D" id="3.30.200.20">
    <property type="entry name" value="Phosphorylase Kinase, domain 1"/>
    <property type="match status" value="1"/>
</dbReference>
<dbReference type="PANTHER" id="PTHR21310:SF41">
    <property type="entry name" value="3'-PHOSPHOTRANSFERASE, PUTATIVE-RELATED"/>
    <property type="match status" value="1"/>
</dbReference>
<evidence type="ECO:0000256" key="9">
    <source>
        <dbReference type="PIRSR" id="PIRSR000706-2"/>
    </source>
</evidence>
<evidence type="ECO:0000259" key="10">
    <source>
        <dbReference type="Pfam" id="PF01636"/>
    </source>
</evidence>
<keyword evidence="9" id="KW-0479">Metal-binding</keyword>
<comment type="caution">
    <text evidence="11">The sequence shown here is derived from an EMBL/GenBank/DDBJ whole genome shotgun (WGS) entry which is preliminary data.</text>
</comment>
<evidence type="ECO:0000256" key="4">
    <source>
        <dbReference type="ARBA" id="ARBA00022777"/>
    </source>
</evidence>
<name>A0A9D1XAQ8_9FIRM</name>
<keyword evidence="9" id="KW-0460">Magnesium</keyword>
<keyword evidence="4 7" id="KW-0418">Kinase</keyword>
<dbReference type="Gene3D" id="3.90.1200.10">
    <property type="match status" value="1"/>
</dbReference>
<feature type="binding site" evidence="9">
    <location>
        <position position="199"/>
    </location>
    <ligand>
        <name>Mg(2+)</name>
        <dbReference type="ChEBI" id="CHEBI:18420"/>
    </ligand>
</feature>
<sequence length="264" mass="30484">MESRIPNTIRRLMEGRSFEENHIGMSDSRVLMAEDLVLKIQRPSPETENECKVCRWLDRRIPVPEILACEISDGMAYTLMTRMKGKMLCDETYMADPQRLLRIVCQGLNLLWKVDITDCPCDSTLDVRLQAARYNVENGLVDLDNVEEDTFGENGFADPEELLRWLEDNRPEEDPVFSHGDFCMPNIFADGDRISGFIDLGKTGKADRWQDLALCYRSLKANFEGRYNGGFPYPGYRPGMLFETLGIRPDPEKLRYYLLLDELF</sequence>
<feature type="binding site" evidence="9">
    <location>
        <position position="186"/>
    </location>
    <ligand>
        <name>Mg(2+)</name>
        <dbReference type="ChEBI" id="CHEBI:18420"/>
    </ligand>
</feature>
<evidence type="ECO:0000256" key="2">
    <source>
        <dbReference type="ARBA" id="ARBA00022679"/>
    </source>
</evidence>
<comment type="similarity">
    <text evidence="1 7">Belongs to the aminoglycoside phosphotransferase family.</text>
</comment>
<evidence type="ECO:0000256" key="6">
    <source>
        <dbReference type="ARBA" id="ARBA00023251"/>
    </source>
</evidence>
<gene>
    <name evidence="11" type="ORF">H9734_00505</name>
</gene>
<feature type="active site" description="Proton acceptor" evidence="8">
    <location>
        <position position="181"/>
    </location>
</feature>
<keyword evidence="2 7" id="KW-0808">Transferase</keyword>
<dbReference type="GO" id="GO:0046677">
    <property type="term" value="P:response to antibiotic"/>
    <property type="evidence" value="ECO:0007669"/>
    <property type="project" value="UniProtKB-KW"/>
</dbReference>
<dbReference type="PIRSF" id="PIRSF000706">
    <property type="entry name" value="Kanamycin_kin"/>
    <property type="match status" value="1"/>
</dbReference>
<dbReference type="CDD" id="cd05150">
    <property type="entry name" value="APH"/>
    <property type="match status" value="1"/>
</dbReference>
<dbReference type="PANTHER" id="PTHR21310">
    <property type="entry name" value="AMINOGLYCOSIDE PHOSPHOTRANSFERASE-RELATED-RELATED"/>
    <property type="match status" value="1"/>
</dbReference>
<dbReference type="SUPFAM" id="SSF56112">
    <property type="entry name" value="Protein kinase-like (PK-like)"/>
    <property type="match status" value="1"/>
</dbReference>
<evidence type="ECO:0000256" key="1">
    <source>
        <dbReference type="ARBA" id="ARBA00006219"/>
    </source>
</evidence>
<dbReference type="GO" id="GO:0016301">
    <property type="term" value="F:kinase activity"/>
    <property type="evidence" value="ECO:0007669"/>
    <property type="project" value="UniProtKB-KW"/>
</dbReference>
<dbReference type="GO" id="GO:0046872">
    <property type="term" value="F:metal ion binding"/>
    <property type="evidence" value="ECO:0007669"/>
    <property type="project" value="UniProtKB-KW"/>
</dbReference>
<dbReference type="InterPro" id="IPR051678">
    <property type="entry name" value="AGP_Transferase"/>
</dbReference>
<reference evidence="11" key="2">
    <citation type="submission" date="2021-04" db="EMBL/GenBank/DDBJ databases">
        <authorList>
            <person name="Gilroy R."/>
        </authorList>
    </citation>
    <scope>NUCLEOTIDE SEQUENCE</scope>
    <source>
        <strain evidence="11">CHK183-1962</strain>
    </source>
</reference>
<dbReference type="Proteomes" id="UP000886890">
    <property type="component" value="Unassembled WGS sequence"/>
</dbReference>
<keyword evidence="6 7" id="KW-0046">Antibiotic resistance</keyword>
<evidence type="ECO:0000256" key="3">
    <source>
        <dbReference type="ARBA" id="ARBA00022741"/>
    </source>
</evidence>
<reference evidence="11" key="1">
    <citation type="journal article" date="2021" name="PeerJ">
        <title>Extensive microbial diversity within the chicken gut microbiome revealed by metagenomics and culture.</title>
        <authorList>
            <person name="Gilroy R."/>
            <person name="Ravi A."/>
            <person name="Getino M."/>
            <person name="Pursley I."/>
            <person name="Horton D.L."/>
            <person name="Alikhan N.F."/>
            <person name="Baker D."/>
            <person name="Gharbi K."/>
            <person name="Hall N."/>
            <person name="Watson M."/>
            <person name="Adriaenssens E.M."/>
            <person name="Foster-Nyarko E."/>
            <person name="Jarju S."/>
            <person name="Secka A."/>
            <person name="Antonio M."/>
            <person name="Oren A."/>
            <person name="Chaudhuri R.R."/>
            <person name="La Ragione R."/>
            <person name="Hildebrand F."/>
            <person name="Pallen M.J."/>
        </authorList>
    </citation>
    <scope>NUCLEOTIDE SEQUENCE</scope>
    <source>
        <strain evidence="11">CHK183-1962</strain>
    </source>
</reference>
<evidence type="ECO:0000256" key="7">
    <source>
        <dbReference type="PIRNR" id="PIRNR000706"/>
    </source>
</evidence>
<dbReference type="NCBIfam" id="NF033068">
    <property type="entry name" value="APH_3p"/>
    <property type="match status" value="1"/>
</dbReference>
<protein>
    <submittedName>
        <fullName evidence="11">Aminoglycoside 3'-phosphotransferase</fullName>
    </submittedName>
</protein>
<feature type="domain" description="Aminoglycoside phosphotransferase" evidence="10">
    <location>
        <begin position="23"/>
        <end position="229"/>
    </location>
</feature>
<dbReference type="GO" id="GO:0005524">
    <property type="term" value="F:ATP binding"/>
    <property type="evidence" value="ECO:0007669"/>
    <property type="project" value="UniProtKB-KW"/>
</dbReference>
<dbReference type="InterPro" id="IPR002575">
    <property type="entry name" value="Aminoglycoside_PTrfase"/>
</dbReference>
<keyword evidence="5 7" id="KW-0067">ATP-binding</keyword>